<feature type="transmembrane region" description="Helical" evidence="13">
    <location>
        <begin position="184"/>
        <end position="211"/>
    </location>
</feature>
<feature type="transmembrane region" description="Helical" evidence="13">
    <location>
        <begin position="89"/>
        <end position="114"/>
    </location>
</feature>
<dbReference type="FunFam" id="1.20.1070.10:FF:000055">
    <property type="entry name" value="Taste receptor type 2"/>
    <property type="match status" value="1"/>
</dbReference>
<keyword evidence="9 12" id="KW-0675">Receptor</keyword>
<proteinExistence type="inferred from homology"/>
<dbReference type="OrthoDB" id="8876749at2759"/>
<dbReference type="PANTHER" id="PTHR11394">
    <property type="entry name" value="TASTE RECEPTOR TYPE 2"/>
    <property type="match status" value="1"/>
</dbReference>
<name>A0A7K5I324_CROSL</name>
<evidence type="ECO:0000256" key="5">
    <source>
        <dbReference type="ARBA" id="ARBA00022692"/>
    </source>
</evidence>
<dbReference type="Pfam" id="PF05296">
    <property type="entry name" value="TAS2R"/>
    <property type="match status" value="1"/>
</dbReference>
<dbReference type="InterPro" id="IPR007960">
    <property type="entry name" value="TAS2R"/>
</dbReference>
<reference evidence="14 15" key="1">
    <citation type="submission" date="2019-09" db="EMBL/GenBank/DDBJ databases">
        <title>Bird 10,000 Genomes (B10K) Project - Family phase.</title>
        <authorList>
            <person name="Zhang G."/>
        </authorList>
    </citation>
    <scope>NUCLEOTIDE SEQUENCE [LARGE SCALE GENOMIC DNA]</scope>
    <source>
        <strain evidence="14">B10K-DU-003-44</strain>
        <tissue evidence="14">Muscle</tissue>
    </source>
</reference>
<dbReference type="Proteomes" id="UP000549499">
    <property type="component" value="Unassembled WGS sequence"/>
</dbReference>
<evidence type="ECO:0000256" key="6">
    <source>
        <dbReference type="ARBA" id="ARBA00022989"/>
    </source>
</evidence>
<evidence type="ECO:0000313" key="14">
    <source>
        <dbReference type="EMBL" id="NWS76020.1"/>
    </source>
</evidence>
<evidence type="ECO:0000256" key="7">
    <source>
        <dbReference type="ARBA" id="ARBA00023040"/>
    </source>
</evidence>
<evidence type="ECO:0000256" key="13">
    <source>
        <dbReference type="SAM" id="Phobius"/>
    </source>
</evidence>
<evidence type="ECO:0000256" key="4">
    <source>
        <dbReference type="ARBA" id="ARBA00022606"/>
    </source>
</evidence>
<feature type="transmembrane region" description="Helical" evidence="13">
    <location>
        <begin position="12"/>
        <end position="41"/>
    </location>
</feature>
<sequence>FQDKSNVTSFDAMALAIVTLQAFAGMWINAFIVSVLCIALVKKRSFNSNEKILLFLGCSRFWYFCIMWGNYLILAFYPRFFYAQPMPMVFAAIESFINFSNTWVSSCLSVFYCIKIATFRHIIFTYLKANIDRIVPWVLLGSVLLSLIVSIVVCKVTDEVHCNNLNATTVENFWKMSVKINAQFFPAFFITGFGLATAFLAVIFSALPLLFSLWRHKRKMQANSVKNISMDAHIKAMKSILAFFFLYSINFTCLILSLIYATKRDNTMVLLILFQNNFPAAHSLVLIFSNPKLEKTLLRTLLCVKCKVC</sequence>
<evidence type="ECO:0000256" key="11">
    <source>
        <dbReference type="RuleBase" id="RU004423"/>
    </source>
</evidence>
<keyword evidence="5 12" id="KW-0812">Transmembrane</keyword>
<keyword evidence="10 12" id="KW-0807">Transducer</keyword>
<evidence type="ECO:0000256" key="10">
    <source>
        <dbReference type="ARBA" id="ARBA00023224"/>
    </source>
</evidence>
<protein>
    <recommendedName>
        <fullName evidence="12">Taste receptor type 2</fullName>
    </recommendedName>
</protein>
<dbReference type="GO" id="GO:0004930">
    <property type="term" value="F:G protein-coupled receptor activity"/>
    <property type="evidence" value="ECO:0007669"/>
    <property type="project" value="UniProtKB-KW"/>
</dbReference>
<keyword evidence="7 12" id="KW-0297">G-protein coupled receptor</keyword>
<feature type="non-terminal residue" evidence="14">
    <location>
        <position position="309"/>
    </location>
</feature>
<keyword evidence="8 12" id="KW-0472">Membrane</keyword>
<dbReference type="EMBL" id="VYZB01000672">
    <property type="protein sequence ID" value="NWS76020.1"/>
    <property type="molecule type" value="Genomic_DNA"/>
</dbReference>
<comment type="caution">
    <text evidence="14">The sequence shown here is derived from an EMBL/GenBank/DDBJ whole genome shotgun (WGS) entry which is preliminary data.</text>
</comment>
<evidence type="ECO:0000256" key="3">
    <source>
        <dbReference type="ARBA" id="ARBA00022480"/>
    </source>
</evidence>
<dbReference type="GO" id="GO:0016020">
    <property type="term" value="C:membrane"/>
    <property type="evidence" value="ECO:0007669"/>
    <property type="project" value="UniProtKB-SubCell"/>
</dbReference>
<organism evidence="14 15">
    <name type="scientific">Crotophaga sulcirostris</name>
    <name type="common">Groove-billed ani</name>
    <dbReference type="NCBI Taxonomy" id="33598"/>
    <lineage>
        <taxon>Eukaryota</taxon>
        <taxon>Metazoa</taxon>
        <taxon>Chordata</taxon>
        <taxon>Craniata</taxon>
        <taxon>Vertebrata</taxon>
        <taxon>Euteleostomi</taxon>
        <taxon>Archelosauria</taxon>
        <taxon>Archosauria</taxon>
        <taxon>Dinosauria</taxon>
        <taxon>Saurischia</taxon>
        <taxon>Theropoda</taxon>
        <taxon>Coelurosauria</taxon>
        <taxon>Aves</taxon>
        <taxon>Neognathae</taxon>
        <taxon>Neoaves</taxon>
        <taxon>Otidimorphae</taxon>
        <taxon>Cuculiformes</taxon>
        <taxon>Crotophagidae</taxon>
        <taxon>Crotophaga</taxon>
    </lineage>
</organism>
<evidence type="ECO:0000256" key="9">
    <source>
        <dbReference type="ARBA" id="ARBA00023170"/>
    </source>
</evidence>
<keyword evidence="3 12" id="KW-0919">Taste</keyword>
<feature type="transmembrane region" description="Helical" evidence="13">
    <location>
        <begin position="134"/>
        <end position="153"/>
    </location>
</feature>
<evidence type="ECO:0000256" key="12">
    <source>
        <dbReference type="RuleBase" id="RU004424"/>
    </source>
</evidence>
<keyword evidence="15" id="KW-1185">Reference proteome</keyword>
<evidence type="ECO:0000313" key="15">
    <source>
        <dbReference type="Proteomes" id="UP000549499"/>
    </source>
</evidence>
<feature type="transmembrane region" description="Helical" evidence="13">
    <location>
        <begin position="240"/>
        <end position="262"/>
    </location>
</feature>
<dbReference type="GO" id="GO:0033038">
    <property type="term" value="F:bitter taste receptor activity"/>
    <property type="evidence" value="ECO:0007669"/>
    <property type="project" value="InterPro"/>
</dbReference>
<dbReference type="SUPFAM" id="SSF81321">
    <property type="entry name" value="Family A G protein-coupled receptor-like"/>
    <property type="match status" value="1"/>
</dbReference>
<evidence type="ECO:0000256" key="2">
    <source>
        <dbReference type="ARBA" id="ARBA00007376"/>
    </source>
</evidence>
<gene>
    <name evidence="14" type="primary">Tas2r40</name>
    <name evidence="14" type="ORF">CROSUL_R08600</name>
</gene>
<feature type="transmembrane region" description="Helical" evidence="13">
    <location>
        <begin position="53"/>
        <end position="77"/>
    </location>
</feature>
<feature type="non-terminal residue" evidence="14">
    <location>
        <position position="1"/>
    </location>
</feature>
<evidence type="ECO:0000256" key="8">
    <source>
        <dbReference type="ARBA" id="ARBA00023136"/>
    </source>
</evidence>
<dbReference type="AlphaFoldDB" id="A0A7K5I324"/>
<comment type="subcellular location">
    <subcellularLocation>
        <location evidence="1 12">Membrane</location>
        <topology evidence="1 12">Multi-pass membrane protein</topology>
    </subcellularLocation>
</comment>
<feature type="transmembrane region" description="Helical" evidence="13">
    <location>
        <begin position="268"/>
        <end position="289"/>
    </location>
</feature>
<dbReference type="PANTHER" id="PTHR11394:SF47">
    <property type="entry name" value="TASTE RECEPTOR TYPE 2 MEMBER 40"/>
    <property type="match status" value="1"/>
</dbReference>
<keyword evidence="6 13" id="KW-1133">Transmembrane helix</keyword>
<keyword evidence="4 12" id="KW-0716">Sensory transduction</keyword>
<comment type="similarity">
    <text evidence="2 11">Belongs to the G-protein coupled receptor T2R family.</text>
</comment>
<accession>A0A7K5I324</accession>
<evidence type="ECO:0000256" key="1">
    <source>
        <dbReference type="ARBA" id="ARBA00004141"/>
    </source>
</evidence>